<comment type="caution">
    <text evidence="1">The sequence shown here is derived from an EMBL/GenBank/DDBJ whole genome shotgun (WGS) entry which is preliminary data.</text>
</comment>
<proteinExistence type="predicted"/>
<dbReference type="Proteomes" id="UP000249204">
    <property type="component" value="Unassembled WGS sequence"/>
</dbReference>
<name>A0A2W6NMC8_9BACL</name>
<dbReference type="EMBL" id="QKWW01000014">
    <property type="protein sequence ID" value="PZT56895.1"/>
    <property type="molecule type" value="Genomic_DNA"/>
</dbReference>
<gene>
    <name evidence="1" type="ORF">DN757_04465</name>
</gene>
<evidence type="ECO:0000313" key="1">
    <source>
        <dbReference type="EMBL" id="PZT56895.1"/>
    </source>
</evidence>
<sequence length="61" mass="7333">MIHGRLLKKTHAISLNDFYWMSDNLEDTFENINSYHAALEHFNGFEDFEETNEKLPTQWDK</sequence>
<reference evidence="1 2" key="1">
    <citation type="submission" date="2018-06" db="EMBL/GenBank/DDBJ databases">
        <title>Isolation of heavy metals resistant Paenibacillus silvae NC2 from Gold-Copper mine in ZiJin, China.</title>
        <authorList>
            <person name="Xu J."/>
            <person name="Mazhar H.S."/>
            <person name="Rensing C."/>
        </authorList>
    </citation>
    <scope>NUCLEOTIDE SEQUENCE [LARGE SCALE GENOMIC DNA]</scope>
    <source>
        <strain evidence="1 2">NC2</strain>
    </source>
</reference>
<protein>
    <submittedName>
        <fullName evidence="1">Uncharacterized protein</fullName>
    </submittedName>
</protein>
<organism evidence="1 2">
    <name type="scientific">Paenibacillus silvae</name>
    <dbReference type="NCBI Taxonomy" id="1325358"/>
    <lineage>
        <taxon>Bacteria</taxon>
        <taxon>Bacillati</taxon>
        <taxon>Bacillota</taxon>
        <taxon>Bacilli</taxon>
        <taxon>Bacillales</taxon>
        <taxon>Paenibacillaceae</taxon>
        <taxon>Paenibacillus</taxon>
    </lineage>
</organism>
<accession>A0A2W6NMC8</accession>
<dbReference type="AlphaFoldDB" id="A0A2W6NMC8"/>
<evidence type="ECO:0000313" key="2">
    <source>
        <dbReference type="Proteomes" id="UP000249204"/>
    </source>
</evidence>